<dbReference type="Gene3D" id="1.10.10.10">
    <property type="entry name" value="Winged helix-like DNA-binding domain superfamily/Winged helix DNA-binding domain"/>
    <property type="match status" value="1"/>
</dbReference>
<feature type="domain" description="HTH iclR-type" evidence="4">
    <location>
        <begin position="9"/>
        <end position="68"/>
    </location>
</feature>
<evidence type="ECO:0000313" key="8">
    <source>
        <dbReference type="Proteomes" id="UP001320972"/>
    </source>
</evidence>
<protein>
    <submittedName>
        <fullName evidence="6">IclR family transcriptional regulator</fullName>
    </submittedName>
</protein>
<organism evidence="6 9">
    <name type="scientific">Natronoglomus mannanivorans</name>
    <dbReference type="NCBI Taxonomy" id="2979990"/>
    <lineage>
        <taxon>Archaea</taxon>
        <taxon>Methanobacteriati</taxon>
        <taxon>Methanobacteriota</taxon>
        <taxon>Stenosarchaea group</taxon>
        <taxon>Halobacteria</taxon>
        <taxon>Halobacteriales</taxon>
        <taxon>Natrialbaceae</taxon>
        <taxon>Natronoglomus</taxon>
    </lineage>
</organism>
<evidence type="ECO:0000313" key="6">
    <source>
        <dbReference type="EMBL" id="MCU4744027.1"/>
    </source>
</evidence>
<sequence length="254" mass="28296">MPEKAKNPVKTTMTTFAIVEALQELDGCGVTELANHLELPKSTIHNYLSTLEQEEYIKKEGTTYTVGIRFLELGAYARNCMQIYDIAKPEVDRLAEETGELGNLLIEEHGHGVYLHQARGERAVRVDSYVGTRVDLHATALGKSILAHLPTHRVDEIVGHGELPQPTERTVGTREELEEVLEEVRTRGYATDNEERLEGLRCVAAPIQATDGRILGAVSVSGPVNRMQDDYFEEELPNQVLETANVIELNITYS</sequence>
<dbReference type="InterPro" id="IPR036390">
    <property type="entry name" value="WH_DNA-bd_sf"/>
</dbReference>
<keyword evidence="2" id="KW-0238">DNA-binding</keyword>
<dbReference type="SMART" id="SM00346">
    <property type="entry name" value="HTH_ICLR"/>
    <property type="match status" value="1"/>
</dbReference>
<dbReference type="InterPro" id="IPR014757">
    <property type="entry name" value="Tscrpt_reg_IclR_C"/>
</dbReference>
<dbReference type="Pfam" id="PF01614">
    <property type="entry name" value="IclR_C"/>
    <property type="match status" value="1"/>
</dbReference>
<evidence type="ECO:0000313" key="9">
    <source>
        <dbReference type="Proteomes" id="UP001321018"/>
    </source>
</evidence>
<dbReference type="Pfam" id="PF09339">
    <property type="entry name" value="HTH_IclR"/>
    <property type="match status" value="1"/>
</dbReference>
<proteinExistence type="predicted"/>
<dbReference type="AlphaFoldDB" id="A0AAP2Z2H9"/>
<dbReference type="Gene3D" id="3.30.450.40">
    <property type="match status" value="1"/>
</dbReference>
<dbReference type="SUPFAM" id="SSF55781">
    <property type="entry name" value="GAF domain-like"/>
    <property type="match status" value="1"/>
</dbReference>
<reference evidence="6 8" key="1">
    <citation type="submission" date="2022-09" db="EMBL/GenBank/DDBJ databases">
        <title>Enrichment on poylsaccharides allowed isolation of novel metabolic and taxonomic groups of Haloarchaea.</title>
        <authorList>
            <person name="Sorokin D.Y."/>
            <person name="Elcheninov A.G."/>
            <person name="Khizhniak T.V."/>
            <person name="Kolganova T.V."/>
            <person name="Kublanov I.V."/>
        </authorList>
    </citation>
    <scope>NUCLEOTIDE SEQUENCE</scope>
    <source>
        <strain evidence="7 8">AArc-m2/3/4</strain>
        <strain evidence="6">AArc-xg1-1</strain>
    </source>
</reference>
<dbReference type="InterPro" id="IPR050707">
    <property type="entry name" value="HTH_MetabolicPath_Reg"/>
</dbReference>
<comment type="caution">
    <text evidence="6">The sequence shown here is derived from an EMBL/GenBank/DDBJ whole genome shotgun (WGS) entry which is preliminary data.</text>
</comment>
<dbReference type="GO" id="GO:0045892">
    <property type="term" value="P:negative regulation of DNA-templated transcription"/>
    <property type="evidence" value="ECO:0007669"/>
    <property type="project" value="TreeGrafter"/>
</dbReference>
<keyword evidence="3" id="KW-0804">Transcription</keyword>
<dbReference type="PANTHER" id="PTHR30136">
    <property type="entry name" value="HELIX-TURN-HELIX TRANSCRIPTIONAL REGULATOR, ICLR FAMILY"/>
    <property type="match status" value="1"/>
</dbReference>
<dbReference type="CDD" id="cd00090">
    <property type="entry name" value="HTH_ARSR"/>
    <property type="match status" value="1"/>
</dbReference>
<dbReference type="EMBL" id="JAOPKB010000009">
    <property type="protein sequence ID" value="MCU4974105.1"/>
    <property type="molecule type" value="Genomic_DNA"/>
</dbReference>
<evidence type="ECO:0000256" key="2">
    <source>
        <dbReference type="ARBA" id="ARBA00023125"/>
    </source>
</evidence>
<dbReference type="Proteomes" id="UP001321018">
    <property type="component" value="Unassembled WGS sequence"/>
</dbReference>
<dbReference type="GO" id="GO:0003677">
    <property type="term" value="F:DNA binding"/>
    <property type="evidence" value="ECO:0007669"/>
    <property type="project" value="UniProtKB-KW"/>
</dbReference>
<name>A0AAP2Z2H9_9EURY</name>
<dbReference type="SUPFAM" id="SSF46785">
    <property type="entry name" value="Winged helix' DNA-binding domain"/>
    <property type="match status" value="1"/>
</dbReference>
<dbReference type="Proteomes" id="UP001320972">
    <property type="component" value="Unassembled WGS sequence"/>
</dbReference>
<dbReference type="InterPro" id="IPR036388">
    <property type="entry name" value="WH-like_DNA-bd_sf"/>
</dbReference>
<evidence type="ECO:0000259" key="4">
    <source>
        <dbReference type="PROSITE" id="PS51077"/>
    </source>
</evidence>
<dbReference type="InterPro" id="IPR029016">
    <property type="entry name" value="GAF-like_dom_sf"/>
</dbReference>
<evidence type="ECO:0000313" key="7">
    <source>
        <dbReference type="EMBL" id="MCU4974105.1"/>
    </source>
</evidence>
<dbReference type="PROSITE" id="PS51078">
    <property type="entry name" value="ICLR_ED"/>
    <property type="match status" value="1"/>
</dbReference>
<dbReference type="RefSeq" id="WP_338005836.1">
    <property type="nucleotide sequence ID" value="NZ_JAOPKA010000020.1"/>
</dbReference>
<evidence type="ECO:0000256" key="3">
    <source>
        <dbReference type="ARBA" id="ARBA00023163"/>
    </source>
</evidence>
<dbReference type="InterPro" id="IPR011991">
    <property type="entry name" value="ArsR-like_HTH"/>
</dbReference>
<dbReference type="InterPro" id="IPR005471">
    <property type="entry name" value="Tscrpt_reg_IclR_N"/>
</dbReference>
<gene>
    <name evidence="7" type="ORF">OB955_15350</name>
    <name evidence="6" type="ORF">OB960_21840</name>
</gene>
<keyword evidence="8" id="KW-1185">Reference proteome</keyword>
<dbReference type="EMBL" id="JAOPKA010000020">
    <property type="protein sequence ID" value="MCU4744027.1"/>
    <property type="molecule type" value="Genomic_DNA"/>
</dbReference>
<feature type="domain" description="IclR-ED" evidence="5">
    <location>
        <begin position="69"/>
        <end position="253"/>
    </location>
</feature>
<keyword evidence="1" id="KW-0805">Transcription regulation</keyword>
<dbReference type="GO" id="GO:0003700">
    <property type="term" value="F:DNA-binding transcription factor activity"/>
    <property type="evidence" value="ECO:0007669"/>
    <property type="project" value="TreeGrafter"/>
</dbReference>
<dbReference type="PROSITE" id="PS51077">
    <property type="entry name" value="HTH_ICLR"/>
    <property type="match status" value="1"/>
</dbReference>
<dbReference type="PANTHER" id="PTHR30136:SF35">
    <property type="entry name" value="HTH-TYPE TRANSCRIPTIONAL REGULATOR RV1719"/>
    <property type="match status" value="1"/>
</dbReference>
<evidence type="ECO:0000259" key="5">
    <source>
        <dbReference type="PROSITE" id="PS51078"/>
    </source>
</evidence>
<accession>A0AAP2Z2H9</accession>
<evidence type="ECO:0000256" key="1">
    <source>
        <dbReference type="ARBA" id="ARBA00023015"/>
    </source>
</evidence>